<evidence type="ECO:0000313" key="4">
    <source>
        <dbReference type="Proteomes" id="UP001642484"/>
    </source>
</evidence>
<keyword evidence="4" id="KW-1185">Reference proteome</keyword>
<evidence type="ECO:0000256" key="1">
    <source>
        <dbReference type="SAM" id="MobiDB-lite"/>
    </source>
</evidence>
<dbReference type="EMBL" id="CAXAMN010022673">
    <property type="protein sequence ID" value="CAK9071800.1"/>
    <property type="molecule type" value="Genomic_DNA"/>
</dbReference>
<feature type="region of interest" description="Disordered" evidence="1">
    <location>
        <begin position="804"/>
        <end position="846"/>
    </location>
</feature>
<sequence length="994" mass="110055">MASAEGRRFFQDSDSESDGSSAVKILRKPCFTLDVADSSSPSSDEPLEVPPVVLPDNDVALEIPVENCSDDELFMGVRPTATGSSTWKPGLDCGTFVGRVGAQSLSAQSQVLICNVLCNIDWLSRSMVKACLQAIRPQWQASLSKQSFATQLAGYMLGLPAITVQKTWSAVKLSGWSPEPWANHDSFENHCGGGGRKKKNVAPPVESDDEELEVQLRSDPKQETMERVVSQTRHGALYGFVLHQQQDLPTFQEPSFVVLLICFQDICRPISEHILTVQTTLEPWLVHRADEKCLNSIDELLDGIDRAENGLQQQTVEVSSLHIYLFIYFIVCSCCIKTLMRAGLVLAFSCSKAFKPLMTLFMYLPQLMMHSPPIFKQVKLSTDLPQAYTKGRVLGPHCQCASRHFGKKKSLNVRGKQIRLPPWSATSFNANRDAGDSAYLCPRFQESKVPTPGTSKPGTFRHAGACSRCFVPMALYTDFRHIMRGLSSAKAFVNSFKAEMSGMLGPVGVNDGMISLQQAMSRCWNWEQLIVRQPMLAEIEAFQQLDCTGSVAFAAGRYCFNALKPFLKNCLWPGPEYPMKRYHWDLDDEETARQYKLLCYRVRLVARDLLFLHAAVVCSTVMAFAGHAGETLCPPGAFAEFDCKPGDIVPVKARLQRKRKKSAQEIPMPVRFCRYGSGKRLVEVLSDNVAVNSAAVSAAIDASRFFAIGDRPSKRTSAWHSVRVHHRSRLLRGAEAICEHLGSLAHFSWQSQREEAPALAMSRVHLLQADVRCLGSVRDEVVIQESAKILLSANLNPLRKNNQQLGQIQGRNKNSQESGRMHEFESADLSLPQPSSASNLRKRTSEFRAESLPSTLPAELKAVVDKSKGVVESMPLTALMQRDGRPQKRRKVVPRGACLNPTCLRRVAGLGCRTTKINAEGHFDCQASGKNARGIAARATEFKDALREGEEKMNSFVTKVLGFDDGAACPWRAIYVGDRTVSALEKATGDPKLF</sequence>
<evidence type="ECO:0000313" key="2">
    <source>
        <dbReference type="EMBL" id="CAK9071481.1"/>
    </source>
</evidence>
<protein>
    <submittedName>
        <fullName evidence="2">Uncharacterized protein</fullName>
    </submittedName>
</protein>
<organism evidence="2 4">
    <name type="scientific">Durusdinium trenchii</name>
    <dbReference type="NCBI Taxonomy" id="1381693"/>
    <lineage>
        <taxon>Eukaryota</taxon>
        <taxon>Sar</taxon>
        <taxon>Alveolata</taxon>
        <taxon>Dinophyceae</taxon>
        <taxon>Suessiales</taxon>
        <taxon>Symbiodiniaceae</taxon>
        <taxon>Durusdinium</taxon>
    </lineage>
</organism>
<feature type="compositionally biased region" description="Basic and acidic residues" evidence="1">
    <location>
        <begin position="1"/>
        <end position="11"/>
    </location>
</feature>
<name>A0ABP0P6X7_9DINO</name>
<dbReference type="EMBL" id="CAXAMN010022629">
    <property type="protein sequence ID" value="CAK9071481.1"/>
    <property type="molecule type" value="Genomic_DNA"/>
</dbReference>
<gene>
    <name evidence="2" type="ORF">CCMP2556_LOCUS35148</name>
    <name evidence="3" type="ORF">CCMP2556_LOCUS35294</name>
</gene>
<evidence type="ECO:0000313" key="3">
    <source>
        <dbReference type="EMBL" id="CAK9071800.1"/>
    </source>
</evidence>
<reference evidence="2 4" key="1">
    <citation type="submission" date="2024-02" db="EMBL/GenBank/DDBJ databases">
        <authorList>
            <person name="Chen Y."/>
            <person name="Shah S."/>
            <person name="Dougan E. K."/>
            <person name="Thang M."/>
            <person name="Chan C."/>
        </authorList>
    </citation>
    <scope>NUCLEOTIDE SEQUENCE [LARGE SCALE GENOMIC DNA]</scope>
</reference>
<feature type="region of interest" description="Disordered" evidence="1">
    <location>
        <begin position="1"/>
        <end position="21"/>
    </location>
</feature>
<feature type="compositionally biased region" description="Polar residues" evidence="1">
    <location>
        <begin position="804"/>
        <end position="818"/>
    </location>
</feature>
<accession>A0ABP0P6X7</accession>
<feature type="region of interest" description="Disordered" evidence="1">
    <location>
        <begin position="187"/>
        <end position="209"/>
    </location>
</feature>
<comment type="caution">
    <text evidence="2">The sequence shown here is derived from an EMBL/GenBank/DDBJ whole genome shotgun (WGS) entry which is preliminary data.</text>
</comment>
<dbReference type="Proteomes" id="UP001642484">
    <property type="component" value="Unassembled WGS sequence"/>
</dbReference>
<proteinExistence type="predicted"/>